<evidence type="ECO:0000256" key="1">
    <source>
        <dbReference type="ARBA" id="ARBA00000724"/>
    </source>
</evidence>
<feature type="binding site" evidence="9">
    <location>
        <position position="133"/>
    </location>
    <ligand>
        <name>S-adenosyl-L-methionine</name>
        <dbReference type="ChEBI" id="CHEBI:59789"/>
    </ligand>
</feature>
<dbReference type="SUPFAM" id="SSF53335">
    <property type="entry name" value="S-adenosyl-L-methionine-dependent methyltransferases"/>
    <property type="match status" value="1"/>
</dbReference>
<gene>
    <name evidence="10" type="ORF">EV44_g5558</name>
</gene>
<dbReference type="AlphaFoldDB" id="A0A0B1P4A7"/>
<comment type="similarity">
    <text evidence="2 8">Belongs to the methyltransferase superfamily. LCMT family.</text>
</comment>
<sequence>MAAPQIPNLLSLRGKPNSRRLDRNCETKLCTATTQQRRDIDIQGTDADAAVSRLSAVSMGYLNDKYASLFVKGPLVRRLPIINRGQSCIFAVLADIIAGTYVRTIALDTLIDSFLISNDYPKDRTLKQIISLGSGTDTRYFRFRDSKKYKRFVYHEFDFPEVSFAKRRTILSQPELHRNSDSEYLWSAAEPLDKDSELKEWGFIRREENIEEVAYCFHPIDLRQITKKENLLSFFGLRADLPTLILSECCLCYMDVIESSAIIKWFTEKIPSIGIILYEPIGSDDSFGKMMISNLAARNIVMPSLSQFKTLSDQRKRLSEFGFNRTSPKTGCNAKDINETWEDWIPAAEKARVNNLEGLDEVEEWQMLAKHYAIVWGWRSISDEWNHWTKL</sequence>
<feature type="binding site" evidence="9">
    <location>
        <position position="103"/>
    </location>
    <ligand>
        <name>S-adenosyl-L-methionine</name>
        <dbReference type="ChEBI" id="CHEBI:59789"/>
    </ligand>
</feature>
<comment type="catalytic activity">
    <reaction evidence="1 8">
        <text>[phosphatase 2A protein]-C-terminal L-leucine + S-adenosyl-L-methionine = [phosphatase 2A protein]-C-terminal L-leucine methyl ester + S-adenosyl-L-homocysteine</text>
        <dbReference type="Rhea" id="RHEA:48544"/>
        <dbReference type="Rhea" id="RHEA-COMP:12134"/>
        <dbReference type="Rhea" id="RHEA-COMP:12135"/>
        <dbReference type="ChEBI" id="CHEBI:57856"/>
        <dbReference type="ChEBI" id="CHEBI:59789"/>
        <dbReference type="ChEBI" id="CHEBI:90516"/>
        <dbReference type="ChEBI" id="CHEBI:90517"/>
        <dbReference type="EC" id="2.1.1.233"/>
    </reaction>
</comment>
<comment type="caution">
    <text evidence="10">The sequence shown here is derived from an EMBL/GenBank/DDBJ whole genome shotgun (WGS) entry which is preliminary data.</text>
</comment>
<dbReference type="Pfam" id="PF04072">
    <property type="entry name" value="LCM"/>
    <property type="match status" value="1"/>
</dbReference>
<accession>A0A0B1P4A7</accession>
<keyword evidence="6 8" id="KW-0808">Transferase</keyword>
<evidence type="ECO:0000313" key="11">
    <source>
        <dbReference type="Proteomes" id="UP000030854"/>
    </source>
</evidence>
<evidence type="ECO:0000256" key="7">
    <source>
        <dbReference type="ARBA" id="ARBA00022691"/>
    </source>
</evidence>
<dbReference type="InterPro" id="IPR029063">
    <property type="entry name" value="SAM-dependent_MTases_sf"/>
</dbReference>
<dbReference type="PANTHER" id="PTHR13600">
    <property type="entry name" value="LEUCINE CARBOXYL METHYLTRANSFERASE"/>
    <property type="match status" value="1"/>
</dbReference>
<dbReference type="PANTHER" id="PTHR13600:SF21">
    <property type="entry name" value="LEUCINE CARBOXYL METHYLTRANSFERASE 1"/>
    <property type="match status" value="1"/>
</dbReference>
<evidence type="ECO:0000313" key="10">
    <source>
        <dbReference type="EMBL" id="KHJ31504.1"/>
    </source>
</evidence>
<keyword evidence="7 8" id="KW-0949">S-adenosyl-L-methionine</keyword>
<proteinExistence type="inferred from homology"/>
<protein>
    <recommendedName>
        <fullName evidence="4 8">Leucine carboxyl methyltransferase 1</fullName>
        <ecNumber evidence="3 8">2.1.1.233</ecNumber>
    </recommendedName>
</protein>
<feature type="binding site" evidence="9">
    <location>
        <position position="248"/>
    </location>
    <ligand>
        <name>S-adenosyl-L-methionine</name>
        <dbReference type="ChEBI" id="CHEBI:59789"/>
    </ligand>
</feature>
<organism evidence="10 11">
    <name type="scientific">Uncinula necator</name>
    <name type="common">Grape powdery mildew</name>
    <dbReference type="NCBI Taxonomy" id="52586"/>
    <lineage>
        <taxon>Eukaryota</taxon>
        <taxon>Fungi</taxon>
        <taxon>Dikarya</taxon>
        <taxon>Ascomycota</taxon>
        <taxon>Pezizomycotina</taxon>
        <taxon>Leotiomycetes</taxon>
        <taxon>Erysiphales</taxon>
        <taxon>Erysiphaceae</taxon>
        <taxon>Erysiphe</taxon>
    </lineage>
</organism>
<dbReference type="HOGENOM" id="CLU_031312_1_1_1"/>
<comment type="function">
    <text evidence="8">Methylates the carboxyl group of the C-terminal leucine residue of protein phosphatase 2A catalytic subunits to form alpha-leucine ester residues.</text>
</comment>
<dbReference type="Gene3D" id="3.40.50.150">
    <property type="entry name" value="Vaccinia Virus protein VP39"/>
    <property type="match status" value="1"/>
</dbReference>
<keyword evidence="5 8" id="KW-0489">Methyltransferase</keyword>
<dbReference type="OMA" id="IIYEPIR"/>
<feature type="binding site" evidence="9">
    <location>
        <begin position="221"/>
        <end position="222"/>
    </location>
    <ligand>
        <name>S-adenosyl-L-methionine</name>
        <dbReference type="ChEBI" id="CHEBI:59789"/>
    </ligand>
</feature>
<dbReference type="GO" id="GO:0032259">
    <property type="term" value="P:methylation"/>
    <property type="evidence" value="ECO:0007669"/>
    <property type="project" value="UniProtKB-KW"/>
</dbReference>
<dbReference type="PIRSF" id="PIRSF016305">
    <property type="entry name" value="LCM_mtfrase"/>
    <property type="match status" value="1"/>
</dbReference>
<evidence type="ECO:0000256" key="3">
    <source>
        <dbReference type="ARBA" id="ARBA00012834"/>
    </source>
</evidence>
<dbReference type="EC" id="2.1.1.233" evidence="3 8"/>
<name>A0A0B1P4A7_UNCNE</name>
<evidence type="ECO:0000256" key="9">
    <source>
        <dbReference type="PIRSR" id="PIRSR016305-1"/>
    </source>
</evidence>
<evidence type="ECO:0000256" key="8">
    <source>
        <dbReference type="PIRNR" id="PIRNR016305"/>
    </source>
</evidence>
<dbReference type="InterPro" id="IPR007213">
    <property type="entry name" value="Ppm1/Ppm2/Tcmp"/>
</dbReference>
<dbReference type="STRING" id="52586.A0A0B1P4A7"/>
<dbReference type="Proteomes" id="UP000030854">
    <property type="component" value="Unassembled WGS sequence"/>
</dbReference>
<dbReference type="GO" id="GO:0018423">
    <property type="term" value="F:protein C-terminal leucine carboxyl O-methyltransferase activity"/>
    <property type="evidence" value="ECO:0007669"/>
    <property type="project" value="UniProtKB-EC"/>
</dbReference>
<reference evidence="10 11" key="1">
    <citation type="journal article" date="2014" name="BMC Genomics">
        <title>Adaptive genomic structural variation in the grape powdery mildew pathogen, Erysiphe necator.</title>
        <authorList>
            <person name="Jones L."/>
            <person name="Riaz S."/>
            <person name="Morales-Cruz A."/>
            <person name="Amrine K.C."/>
            <person name="McGuire B."/>
            <person name="Gubler W.D."/>
            <person name="Walker M.A."/>
            <person name="Cantu D."/>
        </authorList>
    </citation>
    <scope>NUCLEOTIDE SEQUENCE [LARGE SCALE GENOMIC DNA]</scope>
    <source>
        <strain evidence="11">c</strain>
    </source>
</reference>
<keyword evidence="11" id="KW-1185">Reference proteome</keyword>
<evidence type="ECO:0000256" key="2">
    <source>
        <dbReference type="ARBA" id="ARBA00010703"/>
    </source>
</evidence>
<evidence type="ECO:0000256" key="5">
    <source>
        <dbReference type="ARBA" id="ARBA00022603"/>
    </source>
</evidence>
<dbReference type="InterPro" id="IPR016651">
    <property type="entry name" value="LCMT1"/>
</dbReference>
<dbReference type="EMBL" id="JNVN01002840">
    <property type="protein sequence ID" value="KHJ31504.1"/>
    <property type="molecule type" value="Genomic_DNA"/>
</dbReference>
<evidence type="ECO:0000256" key="4">
    <source>
        <dbReference type="ARBA" id="ARBA00017497"/>
    </source>
</evidence>
<evidence type="ECO:0000256" key="6">
    <source>
        <dbReference type="ARBA" id="ARBA00022679"/>
    </source>
</evidence>